<accession>A0A9N8YZ51</accession>
<keyword evidence="2" id="KW-0732">Signal</keyword>
<comment type="caution">
    <text evidence="3">The sequence shown here is derived from an EMBL/GenBank/DDBJ whole genome shotgun (WGS) entry which is preliminary data.</text>
</comment>
<organism evidence="3 4">
    <name type="scientific">Dentiscutata erythropus</name>
    <dbReference type="NCBI Taxonomy" id="1348616"/>
    <lineage>
        <taxon>Eukaryota</taxon>
        <taxon>Fungi</taxon>
        <taxon>Fungi incertae sedis</taxon>
        <taxon>Mucoromycota</taxon>
        <taxon>Glomeromycotina</taxon>
        <taxon>Glomeromycetes</taxon>
        <taxon>Diversisporales</taxon>
        <taxon>Gigasporaceae</taxon>
        <taxon>Dentiscutata</taxon>
    </lineage>
</organism>
<protein>
    <submittedName>
        <fullName evidence="3">842_t:CDS:1</fullName>
    </submittedName>
</protein>
<evidence type="ECO:0000313" key="3">
    <source>
        <dbReference type="EMBL" id="CAG8455534.1"/>
    </source>
</evidence>
<proteinExistence type="predicted"/>
<keyword evidence="1" id="KW-0472">Membrane</keyword>
<evidence type="ECO:0000256" key="2">
    <source>
        <dbReference type="SAM" id="SignalP"/>
    </source>
</evidence>
<feature type="transmembrane region" description="Helical" evidence="1">
    <location>
        <begin position="162"/>
        <end position="180"/>
    </location>
</feature>
<keyword evidence="1" id="KW-0812">Transmembrane</keyword>
<feature type="transmembrane region" description="Helical" evidence="1">
    <location>
        <begin position="61"/>
        <end position="79"/>
    </location>
</feature>
<keyword evidence="1" id="KW-1133">Transmembrane helix</keyword>
<dbReference type="OrthoDB" id="2449676at2759"/>
<feature type="chain" id="PRO_5040226066" evidence="2">
    <location>
        <begin position="22"/>
        <end position="312"/>
    </location>
</feature>
<feature type="transmembrane region" description="Helical" evidence="1">
    <location>
        <begin position="36"/>
        <end position="54"/>
    </location>
</feature>
<dbReference type="EMBL" id="CAJVPY010000174">
    <property type="protein sequence ID" value="CAG8455534.1"/>
    <property type="molecule type" value="Genomic_DNA"/>
</dbReference>
<name>A0A9N8YZ51_9GLOM</name>
<gene>
    <name evidence="3" type="ORF">DERYTH_LOCUS743</name>
</gene>
<feature type="signal peptide" evidence="2">
    <location>
        <begin position="1"/>
        <end position="21"/>
    </location>
</feature>
<feature type="transmembrane region" description="Helical" evidence="1">
    <location>
        <begin position="186"/>
        <end position="209"/>
    </location>
</feature>
<keyword evidence="4" id="KW-1185">Reference proteome</keyword>
<reference evidence="3" key="1">
    <citation type="submission" date="2021-06" db="EMBL/GenBank/DDBJ databases">
        <authorList>
            <person name="Kallberg Y."/>
            <person name="Tangrot J."/>
            <person name="Rosling A."/>
        </authorList>
    </citation>
    <scope>NUCLEOTIDE SEQUENCE</scope>
    <source>
        <strain evidence="3">MA453B</strain>
    </source>
</reference>
<feature type="transmembrane region" description="Helical" evidence="1">
    <location>
        <begin position="91"/>
        <end position="113"/>
    </location>
</feature>
<evidence type="ECO:0000313" key="4">
    <source>
        <dbReference type="Proteomes" id="UP000789405"/>
    </source>
</evidence>
<dbReference type="Proteomes" id="UP000789405">
    <property type="component" value="Unassembled WGS sequence"/>
</dbReference>
<sequence length="312" mass="35973">MGKPFLKLLFFITCLIPTISARLTLPQMFNFELNEYIPYMIVTAILVIFIIPIREFRIIRGIIFGALSAFLVIIFPTIFFYMTEGFSKKTIVFMIFTIVESIGIIFVGLIYLVSFKNCCRRENNWENIGAIFKTGFDIRIHAPYIVSGVIIGGCVKCSQGRIISIVLVGIDHYITFYFTLDEVNRVSLLLFWLDLWFILFGIYTMIEIFDNIETREVKKNETGVNSVENGLHFLLPMLFRSKKRSTQFDPCDDKQPLLDVVFSLDPLVPAQELFVSAEKTSNFISPQREPAQSYCEGCEERMDVLRYDAIIL</sequence>
<dbReference type="AlphaFoldDB" id="A0A9N8YZ51"/>
<evidence type="ECO:0000256" key="1">
    <source>
        <dbReference type="SAM" id="Phobius"/>
    </source>
</evidence>